<gene>
    <name evidence="1" type="ORF">E0946_01190</name>
</gene>
<dbReference type="EMBL" id="SMOG01000001">
    <property type="protein sequence ID" value="TDF74726.1"/>
    <property type="molecule type" value="Genomic_DNA"/>
</dbReference>
<keyword evidence="2" id="KW-1185">Reference proteome</keyword>
<comment type="caution">
    <text evidence="1">The sequence shown here is derived from an EMBL/GenBank/DDBJ whole genome shotgun (WGS) entry which is preliminary data.</text>
</comment>
<organism evidence="1 2">
    <name type="scientific">Candidatus Syntrophosphaera thermopropionivorans</name>
    <dbReference type="NCBI Taxonomy" id="2593015"/>
    <lineage>
        <taxon>Bacteria</taxon>
        <taxon>Pseudomonadati</taxon>
        <taxon>Candidatus Cloacimonadota</taxon>
        <taxon>Candidatus Cloacimonadia</taxon>
        <taxon>Candidatus Cloacimonadales</taxon>
        <taxon>Candidatus Cloacimonadaceae</taxon>
        <taxon>Candidatus Syntrophosphaera</taxon>
    </lineage>
</organism>
<evidence type="ECO:0000313" key="2">
    <source>
        <dbReference type="Proteomes" id="UP000294588"/>
    </source>
</evidence>
<name>A0AC61QL72_9BACT</name>
<evidence type="ECO:0000313" key="1">
    <source>
        <dbReference type="EMBL" id="TDF74726.1"/>
    </source>
</evidence>
<protein>
    <submittedName>
        <fullName evidence="1">Xanthine dehydrogenase</fullName>
    </submittedName>
</protein>
<proteinExistence type="predicted"/>
<dbReference type="Proteomes" id="UP000294588">
    <property type="component" value="Unassembled WGS sequence"/>
</dbReference>
<accession>A0AC61QL72</accession>
<sequence length="762" mass="84771">MNKSYPHISGKLHLTGSSHFIADEIPLPEMLYAKFLFSPVAHANIIELDISEANAFPGVEKVITAADIPGINQIGLVIQDEPLFPEKEIMYIGQPLAMVLAQDEKIAEAAVKLIHLKYEELPPIFEIEEADEKGEWYVPERKIESGDVQKALTESEFILQGITETPTQEHFYLETQRCRAIPGEDGQIFLHTATQSTMEVQEVVSRLLNLPANHIIVEVPRLGGAFGGKERGGTIWATMAALGCFLTHKPVQVLLEREEDMRSTGKRHPFQGRWKVGFDARGKIEALDIELLSNGGAYADLSIAILERAMFHAENAYFIPNVRIRGRACRTNLPPNTAFRGFGAPQAIYIIEYIMEQIAQKLQLDPLKLRELNAYRSGDITPYGQKVMESNFPAIFERLAKNSNYLQLKEEVEQYNALHKDRKQGLGIVPVKFGISFTTTHMNQASALLWIYIDGTASLTTSAVEMGQEVSTKCATVISEILGIPFEHIRVECSNSQRVGNSSPTAASTGTDLNGNASRIAAEKIKSHLLPIAQEMLKNQGIACELEEICFKDGTVYSSDYPEKKIEFKDLIRQAYLSRIPLGAYGYYSTPSLSFDREKGKGSPFHYFVFGAALAQVQIDLLTGEHQILKVYIVHETGNSLNEDIDRGQIEGAFIQSAGWCTCEEIPRNGKGHYRAINPSTYKIPTVRDLPLNIQIEMISSGSQYASIFGSKAIGEPPFIYGLTVWFAIQNAIKSVVPQALLKFPATPEAILLALQREKEFD</sequence>
<reference evidence="1" key="1">
    <citation type="submission" date="2019-03" db="EMBL/GenBank/DDBJ databases">
        <title>Candidatus Syntrophosphaera thermopropionivorans: a novel player in syntrophic propionate oxidation during anaerobic digestion.</title>
        <authorList>
            <person name="Dyksma S."/>
        </authorList>
    </citation>
    <scope>NUCLEOTIDE SEQUENCE</scope>
    <source>
        <strain evidence="1">W5</strain>
    </source>
</reference>